<comment type="similarity">
    <text evidence="1">Belongs to the aldehyde dehydrogenase family.</text>
</comment>
<dbReference type="GO" id="GO:0004029">
    <property type="term" value="F:aldehyde dehydrogenase (NAD+) activity"/>
    <property type="evidence" value="ECO:0007669"/>
    <property type="project" value="TreeGrafter"/>
</dbReference>
<dbReference type="GO" id="GO:0005737">
    <property type="term" value="C:cytoplasm"/>
    <property type="evidence" value="ECO:0007669"/>
    <property type="project" value="TreeGrafter"/>
</dbReference>
<keyword evidence="3" id="KW-0520">NAD</keyword>
<evidence type="ECO:0000313" key="6">
    <source>
        <dbReference type="EMBL" id="KAF9955993.1"/>
    </source>
</evidence>
<dbReference type="CDD" id="cd07087">
    <property type="entry name" value="ALDH_F3-13-14_CALDH-like"/>
    <property type="match status" value="1"/>
</dbReference>
<dbReference type="InterPro" id="IPR016162">
    <property type="entry name" value="Ald_DH_N"/>
</dbReference>
<dbReference type="PIRSF" id="PIRSF036492">
    <property type="entry name" value="ALDH"/>
    <property type="match status" value="1"/>
</dbReference>
<dbReference type="InterPro" id="IPR015590">
    <property type="entry name" value="Aldehyde_DH_dom"/>
</dbReference>
<evidence type="ECO:0000313" key="7">
    <source>
        <dbReference type="Proteomes" id="UP000749646"/>
    </source>
</evidence>
<dbReference type="PANTHER" id="PTHR43570">
    <property type="entry name" value="ALDEHYDE DEHYDROGENASE"/>
    <property type="match status" value="1"/>
</dbReference>
<dbReference type="OrthoDB" id="440325at2759"/>
<evidence type="ECO:0000259" key="5">
    <source>
        <dbReference type="Pfam" id="PF00171"/>
    </source>
</evidence>
<dbReference type="SUPFAM" id="SSF53720">
    <property type="entry name" value="ALDH-like"/>
    <property type="match status" value="1"/>
</dbReference>
<feature type="domain" description="Aldehyde dehydrogenase" evidence="5">
    <location>
        <begin position="7"/>
        <end position="400"/>
    </location>
</feature>
<keyword evidence="2" id="KW-0560">Oxidoreductase</keyword>
<comment type="caution">
    <text evidence="6">The sequence shown here is derived from an EMBL/GenBank/DDBJ whole genome shotgun (WGS) entry which is preliminary data.</text>
</comment>
<evidence type="ECO:0000256" key="1">
    <source>
        <dbReference type="ARBA" id="ARBA00009986"/>
    </source>
</evidence>
<dbReference type="Proteomes" id="UP000749646">
    <property type="component" value="Unassembled WGS sequence"/>
</dbReference>
<name>A0A9P6J0I8_9FUNG</name>
<dbReference type="GO" id="GO:0006081">
    <property type="term" value="P:aldehyde metabolic process"/>
    <property type="evidence" value="ECO:0007669"/>
    <property type="project" value="InterPro"/>
</dbReference>
<feature type="active site" evidence="4">
    <location>
        <position position="174"/>
    </location>
</feature>
<dbReference type="Gene3D" id="3.40.605.10">
    <property type="entry name" value="Aldehyde Dehydrogenase, Chain A, domain 1"/>
    <property type="match status" value="1"/>
</dbReference>
<gene>
    <name evidence="6" type="primary">ALDH3A2_1</name>
    <name evidence="6" type="ORF">BGZ65_003045</name>
</gene>
<evidence type="ECO:0000256" key="2">
    <source>
        <dbReference type="ARBA" id="ARBA00023002"/>
    </source>
</evidence>
<dbReference type="Gene3D" id="3.40.309.10">
    <property type="entry name" value="Aldehyde Dehydrogenase, Chain A, domain 2"/>
    <property type="match status" value="1"/>
</dbReference>
<dbReference type="FunFam" id="3.40.605.10:FF:000004">
    <property type="entry name" value="Aldehyde dehydrogenase"/>
    <property type="match status" value="1"/>
</dbReference>
<reference evidence="6" key="1">
    <citation type="journal article" date="2020" name="Fungal Divers.">
        <title>Resolving the Mortierellaceae phylogeny through synthesis of multi-gene phylogenetics and phylogenomics.</title>
        <authorList>
            <person name="Vandepol N."/>
            <person name="Liber J."/>
            <person name="Desiro A."/>
            <person name="Na H."/>
            <person name="Kennedy M."/>
            <person name="Barry K."/>
            <person name="Grigoriev I.V."/>
            <person name="Miller A.N."/>
            <person name="O'Donnell K."/>
            <person name="Stajich J.E."/>
            <person name="Bonito G."/>
        </authorList>
    </citation>
    <scope>NUCLEOTIDE SEQUENCE</scope>
    <source>
        <strain evidence="6">MES-2147</strain>
    </source>
</reference>
<organism evidence="6 7">
    <name type="scientific">Modicella reniformis</name>
    <dbReference type="NCBI Taxonomy" id="1440133"/>
    <lineage>
        <taxon>Eukaryota</taxon>
        <taxon>Fungi</taxon>
        <taxon>Fungi incertae sedis</taxon>
        <taxon>Mucoromycota</taxon>
        <taxon>Mortierellomycotina</taxon>
        <taxon>Mortierellomycetes</taxon>
        <taxon>Mortierellales</taxon>
        <taxon>Mortierellaceae</taxon>
        <taxon>Modicella</taxon>
    </lineage>
</organism>
<dbReference type="InterPro" id="IPR012394">
    <property type="entry name" value="Aldehyde_DH_NAD(P)"/>
</dbReference>
<proteinExistence type="inferred from homology"/>
<evidence type="ECO:0000256" key="3">
    <source>
        <dbReference type="ARBA" id="ARBA00023027"/>
    </source>
</evidence>
<dbReference type="PANTHER" id="PTHR43570:SF16">
    <property type="entry name" value="ALDEHYDE DEHYDROGENASE TYPE III, ISOFORM Q"/>
    <property type="match status" value="1"/>
</dbReference>
<dbReference type="Pfam" id="PF00171">
    <property type="entry name" value="Aldedh"/>
    <property type="match status" value="1"/>
</dbReference>
<dbReference type="EMBL" id="JAAAHW010006720">
    <property type="protein sequence ID" value="KAF9955993.1"/>
    <property type="molecule type" value="Genomic_DNA"/>
</dbReference>
<accession>A0A9P6J0I8</accession>
<feature type="active site" evidence="4">
    <location>
        <position position="208"/>
    </location>
</feature>
<feature type="non-terminal residue" evidence="6">
    <location>
        <position position="407"/>
    </location>
</feature>
<sequence length="407" mass="44782">LALQRLVDENQDALDAAIYKDLHRPKDFEVVSCLKTCKGLIDNLDALTRDQKVVDANSTDDSYVRMSPLGNVLIIGTWNFPIMLIIEPLAGAIAAGNTCVVKPSEVSQESASILTRLLPKYMDPSVVSVVNGSVEETTVLLKERFDHIFYTGGTEIGKIIMSAAAKNLTPVTLELGGMCPVIISENTDIAKAAQKVAFWKTLNCGQVCLSVNYILCPKSLQEPLIQNVIGTWKHLFGGADGKGDFKESSDYPRVINKRQFDRLEKLLQKVKDQNTIVYGGSTDPSNLYMEPTIVTNVSLTDEIMKDEIFGPLLPIVTCENIDDAINIVNRQEHALSVNLFSDQKEEIEKVLRETRSGAVNVNDIAAHFTNHDLPFGGVGHSGLGSYHGKYSVDTFSHKRAVMIRNLS</sequence>
<dbReference type="InterPro" id="IPR016163">
    <property type="entry name" value="Ald_DH_C"/>
</dbReference>
<protein>
    <submittedName>
        <fullName evidence="6">Aldehyde dehydrogenase 3, member A2</fullName>
    </submittedName>
</protein>
<dbReference type="InterPro" id="IPR016161">
    <property type="entry name" value="Ald_DH/histidinol_DH"/>
</dbReference>
<evidence type="ECO:0000256" key="4">
    <source>
        <dbReference type="PIRSR" id="PIRSR036492-1"/>
    </source>
</evidence>
<dbReference type="FunFam" id="3.40.309.10:FF:000003">
    <property type="entry name" value="Aldehyde dehydrogenase"/>
    <property type="match status" value="1"/>
</dbReference>
<dbReference type="AlphaFoldDB" id="A0A9P6J0I8"/>
<keyword evidence="7" id="KW-1185">Reference proteome</keyword>